<gene>
    <name evidence="4" type="ORF">JOF42_000277</name>
</gene>
<protein>
    <submittedName>
        <fullName evidence="4">Tetratricopeptide (TPR) repeat protein</fullName>
    </submittedName>
</protein>
<dbReference type="RefSeq" id="WP_210096217.1">
    <property type="nucleotide sequence ID" value="NZ_BAAAIO010000001.1"/>
</dbReference>
<sequence>MSTDTTTETADRSNAELVLPDVPAALRADLDAGRAVAWYEAVEIDTYEPDAPSTYPMYLDQRVYQGSSGRVYPMPFIERIASAPVRRRWNAVHIENAYLRLMILPELGGRIHVAYDKTTGYDFFYRNNVIKPALVGLTGPWMSGGVEFNWPQHHRPATFLPVESTIERHDDGSVTVWCSDHDPFARMRGTHGIHVGANSSTVRVDVRLHNRTSIAQTFLWWANVAVRVHDQYQSFFPEDVRHVADHARRALTGYPQADRPYYGVDYRERARRETGADRIDWYRNIPVPTSYMIVDTEHEYFGGYDHDAQAGFVHWADRRVAPGKKQWTWGDAPFGHAWDRLLTDADGPYVELMAGVYTDNQPDFSWLAPGETKRFSQYWYPIPGIGVAHQASTEAAIHVDRDGDLLVKVAVTSPQAGARLEIRDADGILRSEHTADLVPGDVWLVESGIPSASGLRVRLRAATGATLVAWQEVASDEGEEPWTATAPSAPADVDSTDELYLIGLHLVQYRHPSRSPLPYWDEALRRDPSDARVLTGLAELAYRAGSYGRAKELLDRALARITARNANPRHADALYLLGLVEQRRGDAAAARRSFAKAFWDAAFVAPAGLEMARQSAQAGDHAAALHDLDELDAVASDDRRRGALRVVLLRRLGRDADAGAALRRLRAEDPLDPLLGFLDTGALPGDGRTFLDLAGELARAGEADAALSVLDDATRVPPSAAGNVAPLARYHRAAILDRLGLADDAARERAAARESDRRWTFPAGLDDHDVLVAALAAEPDPVAASLLGALLYDAGRREDALALWERAIEGGLDDPVVHRNAGLASYNVAHDDVRAVAHYERAVALDPGDARLLFERDQLAVRLGETDIERRERLADRFDVVAARDDLVVAYADLLVSTGSAAEALALLESRVFQPWEGGEGRVLGAWDRARDALGLPQGEPPLSLGEGRPAYTPPIARHADGEIDYFATSLPDLLLFSRS</sequence>
<organism evidence="4 5">
    <name type="scientific">Microbacterium phyllosphaerae</name>
    <dbReference type="NCBI Taxonomy" id="124798"/>
    <lineage>
        <taxon>Bacteria</taxon>
        <taxon>Bacillati</taxon>
        <taxon>Actinomycetota</taxon>
        <taxon>Actinomycetes</taxon>
        <taxon>Micrococcales</taxon>
        <taxon>Microbacteriaceae</taxon>
        <taxon>Microbacterium</taxon>
    </lineage>
</organism>
<dbReference type="InterPro" id="IPR033396">
    <property type="entry name" value="DUF5107"/>
</dbReference>
<accession>A0ABS4WKR7</accession>
<comment type="caution">
    <text evidence="4">The sequence shown here is derived from an EMBL/GenBank/DDBJ whole genome shotgun (WGS) entry which is preliminary data.</text>
</comment>
<evidence type="ECO:0000256" key="2">
    <source>
        <dbReference type="ARBA" id="ARBA00022803"/>
    </source>
</evidence>
<proteinExistence type="predicted"/>
<dbReference type="InterPro" id="IPR051012">
    <property type="entry name" value="CellSynth/LPSAsmb/PSIAsmb"/>
</dbReference>
<keyword evidence="5" id="KW-1185">Reference proteome</keyword>
<reference evidence="4 5" key="1">
    <citation type="submission" date="2021-03" db="EMBL/GenBank/DDBJ databases">
        <title>Sequencing the genomes of 1000 actinobacteria strains.</title>
        <authorList>
            <person name="Klenk H.-P."/>
        </authorList>
    </citation>
    <scope>NUCLEOTIDE SEQUENCE [LARGE SCALE GENOMIC DNA]</scope>
    <source>
        <strain evidence="4 5">DSM 13468</strain>
    </source>
</reference>
<dbReference type="PANTHER" id="PTHR45586:SF1">
    <property type="entry name" value="LIPOPOLYSACCHARIDE ASSEMBLY PROTEIN B"/>
    <property type="match status" value="1"/>
</dbReference>
<dbReference type="Proteomes" id="UP000703720">
    <property type="component" value="Unassembled WGS sequence"/>
</dbReference>
<dbReference type="Gene3D" id="1.25.40.10">
    <property type="entry name" value="Tetratricopeptide repeat domain"/>
    <property type="match status" value="2"/>
</dbReference>
<dbReference type="Pfam" id="PF17128">
    <property type="entry name" value="DUF5107"/>
    <property type="match status" value="1"/>
</dbReference>
<name>A0ABS4WKR7_9MICO</name>
<keyword evidence="1" id="KW-0677">Repeat</keyword>
<dbReference type="PANTHER" id="PTHR45586">
    <property type="entry name" value="TPR REPEAT-CONTAINING PROTEIN PA4667"/>
    <property type="match status" value="1"/>
</dbReference>
<keyword evidence="2" id="KW-0802">TPR repeat</keyword>
<evidence type="ECO:0000259" key="3">
    <source>
        <dbReference type="Pfam" id="PF17128"/>
    </source>
</evidence>
<evidence type="ECO:0000313" key="5">
    <source>
        <dbReference type="Proteomes" id="UP000703720"/>
    </source>
</evidence>
<evidence type="ECO:0000313" key="4">
    <source>
        <dbReference type="EMBL" id="MBP2376782.1"/>
    </source>
</evidence>
<dbReference type="InterPro" id="IPR011990">
    <property type="entry name" value="TPR-like_helical_dom_sf"/>
</dbReference>
<dbReference type="EMBL" id="JAGIOA010000001">
    <property type="protein sequence ID" value="MBP2376782.1"/>
    <property type="molecule type" value="Genomic_DNA"/>
</dbReference>
<feature type="domain" description="DUF5107" evidence="3">
    <location>
        <begin position="71"/>
        <end position="382"/>
    </location>
</feature>
<dbReference type="SUPFAM" id="SSF48452">
    <property type="entry name" value="TPR-like"/>
    <property type="match status" value="2"/>
</dbReference>
<evidence type="ECO:0000256" key="1">
    <source>
        <dbReference type="ARBA" id="ARBA00022737"/>
    </source>
</evidence>